<dbReference type="EMBL" id="CP058560">
    <property type="protein sequence ID" value="QUH24247.1"/>
    <property type="molecule type" value="Genomic_DNA"/>
</dbReference>
<sequence>MESITKCLNEWNATLEALGKGKQTILIRKYNTSVDKFLLYPTTSYTMKDDFLKSFKKEYQSFAEKNALPKQNNGKSEVKYCATVEKVVEKPSTRIGSLNKYHIWTNDHVKSYLGSGKGYVWVLRVYELDEPVMLDRTRGLLYANVSEGVSLKGKPVLSDSEFNEIYGKIK</sequence>
<dbReference type="OrthoDB" id="70891at2157"/>
<proteinExistence type="predicted"/>
<accession>A0A8T8K880</accession>
<evidence type="ECO:0000313" key="1">
    <source>
        <dbReference type="EMBL" id="QUH24247.1"/>
    </source>
</evidence>
<name>A0A8T8K880_9EURY</name>
<protein>
    <submittedName>
        <fullName evidence="1">DUF1802 family protein</fullName>
    </submittedName>
</protein>
<reference evidence="1" key="1">
    <citation type="submission" date="2020-07" db="EMBL/GenBank/DDBJ databases">
        <title>Methanobacterium. sp. MethCan genome.</title>
        <authorList>
            <person name="Postec A."/>
            <person name="Quemeneur M."/>
        </authorList>
    </citation>
    <scope>NUCLEOTIDE SEQUENCE</scope>
    <source>
        <strain evidence="1">MethCAN</strain>
    </source>
</reference>
<dbReference type="GeneID" id="64819206"/>
<dbReference type="AlphaFoldDB" id="A0A8T8K880"/>
<dbReference type="KEGG" id="meme:HYG87_00540"/>
<organism evidence="1 2">
    <name type="scientific">Methanobacterium alkalithermotolerans</name>
    <dbReference type="NCBI Taxonomy" id="2731220"/>
    <lineage>
        <taxon>Archaea</taxon>
        <taxon>Methanobacteriati</taxon>
        <taxon>Methanobacteriota</taxon>
        <taxon>Methanomada group</taxon>
        <taxon>Methanobacteria</taxon>
        <taxon>Methanobacteriales</taxon>
        <taxon>Methanobacteriaceae</taxon>
        <taxon>Methanobacterium</taxon>
    </lineage>
</organism>
<gene>
    <name evidence="1" type="ORF">HYG87_00540</name>
</gene>
<keyword evidence="2" id="KW-1185">Reference proteome</keyword>
<dbReference type="Proteomes" id="UP000681041">
    <property type="component" value="Chromosome"/>
</dbReference>
<dbReference type="InterPro" id="IPR014923">
    <property type="entry name" value="DUF1802"/>
</dbReference>
<dbReference type="Pfam" id="PF08819">
    <property type="entry name" value="DUF1802"/>
    <property type="match status" value="1"/>
</dbReference>
<dbReference type="RefSeq" id="WP_211534171.1">
    <property type="nucleotide sequence ID" value="NZ_CP058560.1"/>
</dbReference>
<evidence type="ECO:0000313" key="2">
    <source>
        <dbReference type="Proteomes" id="UP000681041"/>
    </source>
</evidence>